<protein>
    <submittedName>
        <fullName evidence="6">Serine/threonine protein kinase</fullName>
    </submittedName>
</protein>
<dbReference type="Gene3D" id="1.10.510.10">
    <property type="entry name" value="Transferase(Phosphotransferase) domain 1"/>
    <property type="match status" value="1"/>
</dbReference>
<keyword evidence="7" id="KW-1185">Reference proteome</keyword>
<dbReference type="RefSeq" id="WP_307259063.1">
    <property type="nucleotide sequence ID" value="NZ_JAUSVL010000001.1"/>
</dbReference>
<evidence type="ECO:0000256" key="3">
    <source>
        <dbReference type="ARBA" id="ARBA00022777"/>
    </source>
</evidence>
<keyword evidence="1" id="KW-0808">Transferase</keyword>
<dbReference type="SMART" id="SM00220">
    <property type="entry name" value="S_TKc"/>
    <property type="match status" value="1"/>
</dbReference>
<sequence>MSGGVADLYSAVLSDGRRVLIRSLQPTKVLSLNSHLRFRYGLKIREVLTPHPNIIGSMEWGYHGLQPYEIIEWFEGHSIKNYITSRNEQLYRDLVYVLSEAAEGLAWIHASGFMHLDVKPENFLLRLSPTARPVVKITDFDLVRRANDQGPRRQVGTPAYMAPEQFVQKISTPASDVFAFSIMAYQLATGRMPFAGKSEKDTWRNQSSESVEARPIYELNPNIAGQLADAIMAGMEKRLDKRPPTMKEWLEILRAH</sequence>
<evidence type="ECO:0000313" key="6">
    <source>
        <dbReference type="EMBL" id="MDQ0287904.1"/>
    </source>
</evidence>
<dbReference type="AlphaFoldDB" id="A0AAE4AL61"/>
<keyword evidence="3 6" id="KW-0418">Kinase</keyword>
<proteinExistence type="predicted"/>
<dbReference type="GO" id="GO:0005524">
    <property type="term" value="F:ATP binding"/>
    <property type="evidence" value="ECO:0007669"/>
    <property type="project" value="UniProtKB-KW"/>
</dbReference>
<name>A0AAE4AL61_9BACT</name>
<dbReference type="InterPro" id="IPR000719">
    <property type="entry name" value="Prot_kinase_dom"/>
</dbReference>
<dbReference type="CDD" id="cd14014">
    <property type="entry name" value="STKc_PknB_like"/>
    <property type="match status" value="1"/>
</dbReference>
<keyword evidence="6" id="KW-0723">Serine/threonine-protein kinase</keyword>
<dbReference type="InterPro" id="IPR011009">
    <property type="entry name" value="Kinase-like_dom_sf"/>
</dbReference>
<gene>
    <name evidence="6" type="ORF">J3R75_000011</name>
</gene>
<comment type="caution">
    <text evidence="6">The sequence shown here is derived from an EMBL/GenBank/DDBJ whole genome shotgun (WGS) entry which is preliminary data.</text>
</comment>
<dbReference type="SUPFAM" id="SSF56112">
    <property type="entry name" value="Protein kinase-like (PK-like)"/>
    <property type="match status" value="1"/>
</dbReference>
<dbReference type="InterPro" id="IPR008271">
    <property type="entry name" value="Ser/Thr_kinase_AS"/>
</dbReference>
<dbReference type="PANTHER" id="PTHR43289:SF6">
    <property type="entry name" value="SERINE_THREONINE-PROTEIN KINASE NEKL-3"/>
    <property type="match status" value="1"/>
</dbReference>
<accession>A0AAE4AL61</accession>
<dbReference type="PROSITE" id="PS00108">
    <property type="entry name" value="PROTEIN_KINASE_ST"/>
    <property type="match status" value="1"/>
</dbReference>
<dbReference type="EMBL" id="JAUSVL010000001">
    <property type="protein sequence ID" value="MDQ0287904.1"/>
    <property type="molecule type" value="Genomic_DNA"/>
</dbReference>
<dbReference type="Pfam" id="PF00069">
    <property type="entry name" value="Pkinase"/>
    <property type="match status" value="1"/>
</dbReference>
<dbReference type="PANTHER" id="PTHR43289">
    <property type="entry name" value="MITOGEN-ACTIVATED PROTEIN KINASE KINASE KINASE 20-RELATED"/>
    <property type="match status" value="1"/>
</dbReference>
<reference evidence="6" key="1">
    <citation type="submission" date="2023-07" db="EMBL/GenBank/DDBJ databases">
        <title>Genomic Encyclopedia of Type Strains, Phase IV (KMG-IV): sequencing the most valuable type-strain genomes for metagenomic binning, comparative biology and taxonomic classification.</title>
        <authorList>
            <person name="Goeker M."/>
        </authorList>
    </citation>
    <scope>NUCLEOTIDE SEQUENCE</scope>
    <source>
        <strain evidence="6">DSM 24202</strain>
    </source>
</reference>
<evidence type="ECO:0000256" key="1">
    <source>
        <dbReference type="ARBA" id="ARBA00022679"/>
    </source>
</evidence>
<dbReference type="GO" id="GO:0004674">
    <property type="term" value="F:protein serine/threonine kinase activity"/>
    <property type="evidence" value="ECO:0007669"/>
    <property type="project" value="UniProtKB-KW"/>
</dbReference>
<keyword evidence="4" id="KW-0067">ATP-binding</keyword>
<evidence type="ECO:0000256" key="2">
    <source>
        <dbReference type="ARBA" id="ARBA00022741"/>
    </source>
</evidence>
<evidence type="ECO:0000259" key="5">
    <source>
        <dbReference type="PROSITE" id="PS50011"/>
    </source>
</evidence>
<keyword evidence="2" id="KW-0547">Nucleotide-binding</keyword>
<dbReference type="Proteomes" id="UP001238163">
    <property type="component" value="Unassembled WGS sequence"/>
</dbReference>
<feature type="domain" description="Protein kinase" evidence="5">
    <location>
        <begin position="1"/>
        <end position="256"/>
    </location>
</feature>
<dbReference type="PROSITE" id="PS50011">
    <property type="entry name" value="PROTEIN_KINASE_DOM"/>
    <property type="match status" value="1"/>
</dbReference>
<evidence type="ECO:0000313" key="7">
    <source>
        <dbReference type="Proteomes" id="UP001238163"/>
    </source>
</evidence>
<evidence type="ECO:0000256" key="4">
    <source>
        <dbReference type="ARBA" id="ARBA00022840"/>
    </source>
</evidence>
<organism evidence="6 7">
    <name type="scientific">Oligosphaera ethanolica</name>
    <dbReference type="NCBI Taxonomy" id="760260"/>
    <lineage>
        <taxon>Bacteria</taxon>
        <taxon>Pseudomonadati</taxon>
        <taxon>Lentisphaerota</taxon>
        <taxon>Oligosphaeria</taxon>
        <taxon>Oligosphaerales</taxon>
        <taxon>Oligosphaeraceae</taxon>
        <taxon>Oligosphaera</taxon>
    </lineage>
</organism>